<accession>A0AA96VIC8</accession>
<feature type="domain" description="DUF6630" evidence="1">
    <location>
        <begin position="10"/>
        <end position="178"/>
    </location>
</feature>
<evidence type="ECO:0000313" key="2">
    <source>
        <dbReference type="EMBL" id="WNY50392.1"/>
    </source>
</evidence>
<organism evidence="2">
    <name type="scientific">Streptococcus iners</name>
    <dbReference type="NCBI Taxonomy" id="3028084"/>
    <lineage>
        <taxon>Bacteria</taxon>
        <taxon>Bacillati</taxon>
        <taxon>Bacillota</taxon>
        <taxon>Bacilli</taxon>
        <taxon>Lactobacillales</taxon>
        <taxon>Streptococcaceae</taxon>
        <taxon>Streptococcus</taxon>
    </lineage>
</organism>
<proteinExistence type="predicted"/>
<evidence type="ECO:0000259" key="1">
    <source>
        <dbReference type="Pfam" id="PF20335"/>
    </source>
</evidence>
<reference evidence="2" key="1">
    <citation type="submission" date="2023-02" db="EMBL/GenBank/DDBJ databases">
        <title>Streptococcus sp. Genome Sequencing and Assembly.</title>
        <authorList>
            <person name="Shore S.M."/>
            <person name="Nicholson T.L."/>
        </authorList>
    </citation>
    <scope>NUCLEOTIDE SEQUENCE</scope>
    <source>
        <strain evidence="2">29887</strain>
    </source>
</reference>
<dbReference type="AlphaFoldDB" id="A0AA96VIC8"/>
<dbReference type="EMBL" id="CP118735">
    <property type="protein sequence ID" value="WNY50392.1"/>
    <property type="molecule type" value="Genomic_DNA"/>
</dbReference>
<dbReference type="KEGG" id="sins:PW252_07365"/>
<dbReference type="RefSeq" id="WP_248048996.1">
    <property type="nucleotide sequence ID" value="NZ_CP118735.1"/>
</dbReference>
<dbReference type="InterPro" id="IPR046582">
    <property type="entry name" value="DUF6630"/>
</dbReference>
<name>A0AA96VIC8_9STRE</name>
<gene>
    <name evidence="2" type="ORF">PW252_07365</name>
</gene>
<dbReference type="Pfam" id="PF20335">
    <property type="entry name" value="DUF6630"/>
    <property type="match status" value="1"/>
</dbReference>
<protein>
    <recommendedName>
        <fullName evidence="1">DUF6630 domain-containing protein</fullName>
    </recommendedName>
</protein>
<sequence length="182" mass="20478">MLTEENLQDIFEIADLLSNGDRELFIQLKECVFASDPNHILDLLEGILSPEAFDAFLDCVGEVEKDNLLLILSVLLVHNQYLCIRPRKDLLADFIAAFDRLQAVRNAGILLKLDAAGLEETGNVPDWAAVVDEKYASEQFCLAAVEMNADQYHLLFGKVATIKRVQQLFANLGYRLDYAKNM</sequence>